<dbReference type="AlphaFoldDB" id="A0A6B0TS14"/>
<reference evidence="1" key="1">
    <citation type="submission" date="2019-12" db="EMBL/GenBank/DDBJ databases">
        <title>An insight into the sialome of adult female Ixodes ricinus ticks feeding for 6 days.</title>
        <authorList>
            <person name="Perner J."/>
            <person name="Ribeiro J.M.C."/>
        </authorList>
    </citation>
    <scope>NUCLEOTIDE SEQUENCE</scope>
    <source>
        <strain evidence="1">Semi-engorged</strain>
        <tissue evidence="1">Salivary glands</tissue>
    </source>
</reference>
<accession>A0A6B0TS14</accession>
<dbReference type="EMBL" id="GIFC01000586">
    <property type="protein sequence ID" value="MXU82669.1"/>
    <property type="molecule type" value="Transcribed_RNA"/>
</dbReference>
<evidence type="ECO:0000313" key="1">
    <source>
        <dbReference type="EMBL" id="MXU82669.1"/>
    </source>
</evidence>
<organism evidence="1">
    <name type="scientific">Ixodes ricinus</name>
    <name type="common">Common tick</name>
    <name type="synonym">Acarus ricinus</name>
    <dbReference type="NCBI Taxonomy" id="34613"/>
    <lineage>
        <taxon>Eukaryota</taxon>
        <taxon>Metazoa</taxon>
        <taxon>Ecdysozoa</taxon>
        <taxon>Arthropoda</taxon>
        <taxon>Chelicerata</taxon>
        <taxon>Arachnida</taxon>
        <taxon>Acari</taxon>
        <taxon>Parasitiformes</taxon>
        <taxon>Ixodida</taxon>
        <taxon>Ixodoidea</taxon>
        <taxon>Ixodidae</taxon>
        <taxon>Ixodinae</taxon>
        <taxon>Ixodes</taxon>
    </lineage>
</organism>
<name>A0A6B0TS14_IXORI</name>
<proteinExistence type="predicted"/>
<sequence length="70" mass="8243">MWSRARSMPSLLPVMVMVSEFSSVRGTWILVAVVCSSSFRFLPFWPRMKRWCSLGIWMLPEACVWRARMT</sequence>
<protein>
    <submittedName>
        <fullName evidence="1">Putative secreted protein</fullName>
    </submittedName>
</protein>